<dbReference type="eggNOG" id="ENOG502QYNZ">
    <property type="taxonomic scope" value="Eukaryota"/>
</dbReference>
<dbReference type="CDD" id="cd01992">
    <property type="entry name" value="TilS_N"/>
    <property type="match status" value="1"/>
</dbReference>
<gene>
    <name evidence="9" type="ORF">BEWA_015400</name>
</gene>
<dbReference type="KEGG" id="beq:BEWA_015400"/>
<dbReference type="VEuPathDB" id="PiroplasmaDB:BEWA_015400"/>
<sequence>MRIYQVIIKLVTFVISITEALSHDRFCFLYNNTLLSKRHVLLSQTENQLSTVDDVNLDPVLPQVEESIQANNLLFSFKSRGDHIDVKLHAPVEALWSFVKRILLKFYSLKLENDSGTFNLLPVVLSCSGGVDSMALLHSFGLIKKNITNLVSSHLWDKQLGGNFSNPKEVALNCLENFFKNFHVVYVDHQVRDDTDKDIKCISEACKNYGFDFIVKKLEHQEPNTADTSKGFQDMARGMRRHYCEELINTLPPVPFSFRELSEPISADVTFDMFVLSKGHLKIENVARQYSEEEKLLDKNPRGIVFMGHTLNDKIETILQKLLRGTHISNLSGMRLTANFGKDSVIVRPFIDIPKDELINFMNIIGESYHEDSTNYEQTYRRNLLRKRIFPELCNFVNTSKSETDNTRVARSLSTRFNNLSIQSEGIQDMINFEANMFEYYIFKKHGNVHDKSVNFSSFDSYVLESYYEMYTNLYNKNASQFYTKEIANLQRKIRFLRRIGLLNTELFHVDEWLLIQNRMVKEEILRRYILRPNNNQELNYRAIYDSVQKLESNPGTTAPKYFTLCSGAIVHQHYYLKHTSLKLDDLTYEQEPQFSDRYCKFYVHDGINATIKGHEQPKSDEFCLKFLVPIDPKTNSNGLSFDIRLIRNDDTVPCKSLWVPTAAALLARMHFPHILKDEIPVISVSGTNQVICFYGVNLNPPYCSIIQEELFNSDEYIKQPEFTMKYYIHVSK</sequence>
<dbReference type="AlphaFoldDB" id="L1LCH3"/>
<evidence type="ECO:0000256" key="6">
    <source>
        <dbReference type="ARBA" id="ARBA00048539"/>
    </source>
</evidence>
<keyword evidence="4" id="KW-0547">Nucleotide-binding</keyword>
<dbReference type="GO" id="GO:0008033">
    <property type="term" value="P:tRNA processing"/>
    <property type="evidence" value="ECO:0007669"/>
    <property type="project" value="UniProtKB-KW"/>
</dbReference>
<comment type="catalytic activity">
    <reaction evidence="6">
        <text>cytidine(34) in tRNA(Ile2) + L-lysine + ATP = lysidine(34) in tRNA(Ile2) + AMP + diphosphate + H(+)</text>
        <dbReference type="Rhea" id="RHEA:43744"/>
        <dbReference type="Rhea" id="RHEA-COMP:10625"/>
        <dbReference type="Rhea" id="RHEA-COMP:10670"/>
        <dbReference type="ChEBI" id="CHEBI:15378"/>
        <dbReference type="ChEBI" id="CHEBI:30616"/>
        <dbReference type="ChEBI" id="CHEBI:32551"/>
        <dbReference type="ChEBI" id="CHEBI:33019"/>
        <dbReference type="ChEBI" id="CHEBI:82748"/>
        <dbReference type="ChEBI" id="CHEBI:83665"/>
        <dbReference type="ChEBI" id="CHEBI:456215"/>
        <dbReference type="EC" id="6.3.4.19"/>
    </reaction>
</comment>
<dbReference type="EC" id="6.3.4.19" evidence="1"/>
<comment type="caution">
    <text evidence="9">The sequence shown here is derived from an EMBL/GenBank/DDBJ whole genome shotgun (WGS) entry which is preliminary data.</text>
</comment>
<dbReference type="InterPro" id="IPR012795">
    <property type="entry name" value="tRNA_Ile_lys_synt_N"/>
</dbReference>
<dbReference type="GeneID" id="15802740"/>
<feature type="signal peptide" evidence="7">
    <location>
        <begin position="1"/>
        <end position="22"/>
    </location>
</feature>
<dbReference type="Pfam" id="PF01171">
    <property type="entry name" value="ATP_bind_3"/>
    <property type="match status" value="1"/>
</dbReference>
<protein>
    <recommendedName>
        <fullName evidence="1">tRNA(Ile)-lysidine synthetase</fullName>
        <ecNumber evidence="1">6.3.4.19</ecNumber>
    </recommendedName>
</protein>
<feature type="domain" description="tRNA(Ile)-lysidine/2-thiocytidine synthase N-terminal" evidence="8">
    <location>
        <begin position="282"/>
        <end position="387"/>
    </location>
</feature>
<keyword evidence="2" id="KW-0436">Ligase</keyword>
<reference evidence="9" key="2">
    <citation type="journal article" date="2012" name="BMC Genomics">
        <title>Comparative genomic analysis and phylogenetic position of Theileria equi.</title>
        <authorList>
            <person name="Kappmeyer L.S."/>
            <person name="Thiagarajan M."/>
            <person name="Herndon D.R."/>
            <person name="Ramsay J.D."/>
            <person name="Caler E."/>
            <person name="Djikeng A."/>
            <person name="Gillespie J.J."/>
            <person name="Lau A.O."/>
            <person name="Roalson E.H."/>
            <person name="Silva J.C."/>
            <person name="Silva M.G."/>
            <person name="Suarez C.E."/>
            <person name="Ueti M.W."/>
            <person name="Nene V.M."/>
            <person name="Mealey R.H."/>
            <person name="Knowles D.P."/>
            <person name="Brayton K.A."/>
        </authorList>
    </citation>
    <scope>NUCLEOTIDE SEQUENCE [LARGE SCALE GENOMIC DNA]</scope>
    <source>
        <strain evidence="9">WA</strain>
    </source>
</reference>
<feature type="chain" id="PRO_5003952459" description="tRNA(Ile)-lysidine synthetase" evidence="7">
    <location>
        <begin position="23"/>
        <end position="733"/>
    </location>
</feature>
<keyword evidence="5" id="KW-0067">ATP-binding</keyword>
<dbReference type="InterPro" id="IPR014729">
    <property type="entry name" value="Rossmann-like_a/b/a_fold"/>
</dbReference>
<dbReference type="GO" id="GO:0032267">
    <property type="term" value="F:tRNA(Ile)-lysidine synthase activity"/>
    <property type="evidence" value="ECO:0007669"/>
    <property type="project" value="UniProtKB-EC"/>
</dbReference>
<dbReference type="HAMAP" id="MF_01161">
    <property type="entry name" value="tRNA_Ile_lys_synt"/>
    <property type="match status" value="1"/>
</dbReference>
<evidence type="ECO:0000256" key="7">
    <source>
        <dbReference type="SAM" id="SignalP"/>
    </source>
</evidence>
<dbReference type="Proteomes" id="UP000031512">
    <property type="component" value="Unassembled WGS sequence"/>
</dbReference>
<evidence type="ECO:0000313" key="9">
    <source>
        <dbReference type="EMBL" id="EKX72979.1"/>
    </source>
</evidence>
<keyword evidence="10" id="KW-1185">Reference proteome</keyword>
<dbReference type="RefSeq" id="XP_004832431.1">
    <property type="nucleotide sequence ID" value="XM_004832374.1"/>
</dbReference>
<dbReference type="EMBL" id="ACOU01000004">
    <property type="protein sequence ID" value="EKX72979.1"/>
    <property type="molecule type" value="Genomic_DNA"/>
</dbReference>
<proteinExistence type="inferred from homology"/>
<accession>L1LCH3</accession>
<evidence type="ECO:0000256" key="1">
    <source>
        <dbReference type="ARBA" id="ARBA00013267"/>
    </source>
</evidence>
<dbReference type="InterPro" id="IPR012094">
    <property type="entry name" value="tRNA_Ile_lys_synt"/>
</dbReference>
<evidence type="ECO:0000256" key="2">
    <source>
        <dbReference type="ARBA" id="ARBA00022598"/>
    </source>
</evidence>
<keyword evidence="3" id="KW-0819">tRNA processing</keyword>
<name>L1LCH3_THEEQ</name>
<reference evidence="9" key="1">
    <citation type="submission" date="2009-04" db="EMBL/GenBank/DDBJ databases">
        <authorList>
            <person name="Kappmeyer L."/>
            <person name="Thiagarajan M."/>
            <person name="Herndon D."/>
            <person name="Caler E."/>
            <person name="Galinsky K."/>
            <person name="Inman J."/>
            <person name="Schobel S."/>
            <person name="Amedeo P."/>
            <person name="Watkins K."/>
            <person name="Bradley B."/>
            <person name="Sosa J."/>
            <person name="Sarmiento M."/>
            <person name="Fedorova N."/>
            <person name="Brayton K."/>
            <person name="Lau A."/>
            <person name="Nene V."/>
            <person name="Djikeng A."/>
            <person name="Knowles D."/>
        </authorList>
    </citation>
    <scope>NUCLEOTIDE SEQUENCE</scope>
    <source>
        <strain evidence="9">WA</strain>
    </source>
</reference>
<evidence type="ECO:0000256" key="4">
    <source>
        <dbReference type="ARBA" id="ARBA00022741"/>
    </source>
</evidence>
<dbReference type="OrthoDB" id="434144at2759"/>
<dbReference type="PANTHER" id="PTHR43033">
    <property type="entry name" value="TRNA(ILE)-LYSIDINE SYNTHASE-RELATED"/>
    <property type="match status" value="1"/>
</dbReference>
<dbReference type="SUPFAM" id="SSF52402">
    <property type="entry name" value="Adenine nucleotide alpha hydrolases-like"/>
    <property type="match status" value="1"/>
</dbReference>
<evidence type="ECO:0000256" key="3">
    <source>
        <dbReference type="ARBA" id="ARBA00022694"/>
    </source>
</evidence>
<dbReference type="GO" id="GO:0005524">
    <property type="term" value="F:ATP binding"/>
    <property type="evidence" value="ECO:0007669"/>
    <property type="project" value="UniProtKB-KW"/>
</dbReference>
<evidence type="ECO:0000256" key="5">
    <source>
        <dbReference type="ARBA" id="ARBA00022840"/>
    </source>
</evidence>
<organism evidence="9 10">
    <name type="scientific">Theileria equi strain WA</name>
    <dbReference type="NCBI Taxonomy" id="1537102"/>
    <lineage>
        <taxon>Eukaryota</taxon>
        <taxon>Sar</taxon>
        <taxon>Alveolata</taxon>
        <taxon>Apicomplexa</taxon>
        <taxon>Aconoidasida</taxon>
        <taxon>Piroplasmida</taxon>
        <taxon>Theileriidae</taxon>
        <taxon>Theileria</taxon>
    </lineage>
</organism>
<evidence type="ECO:0000259" key="8">
    <source>
        <dbReference type="Pfam" id="PF01171"/>
    </source>
</evidence>
<dbReference type="Gene3D" id="3.40.50.620">
    <property type="entry name" value="HUPs"/>
    <property type="match status" value="1"/>
</dbReference>
<dbReference type="InterPro" id="IPR011063">
    <property type="entry name" value="TilS/TtcA_N"/>
</dbReference>
<dbReference type="PANTHER" id="PTHR43033:SF1">
    <property type="entry name" value="TRNA(ILE)-LYSIDINE SYNTHASE-RELATED"/>
    <property type="match status" value="1"/>
</dbReference>
<keyword evidence="7" id="KW-0732">Signal</keyword>
<evidence type="ECO:0000313" key="10">
    <source>
        <dbReference type="Proteomes" id="UP000031512"/>
    </source>
</evidence>